<keyword evidence="2" id="KW-1185">Reference proteome</keyword>
<gene>
    <name evidence="1" type="ORF">SLEP1_g41048</name>
</gene>
<accession>A0AAV5L668</accession>
<proteinExistence type="predicted"/>
<sequence length="149" mass="16287">MVNFCGSNKVAKLRTVPNLQNSPLLSCPFCRLVHSRVLHFLLSKSDSFLCLKGLQNVASSGLNKCGLSLQILAISPHGKDRPNPTIMELYQILERNGDATQFNSEAFLINGQPGDLYPCSKSGETLYLLVRLGVVAHGVVAMHQVHEKA</sequence>
<comment type="caution">
    <text evidence="1">The sequence shown here is derived from an EMBL/GenBank/DDBJ whole genome shotgun (WGS) entry which is preliminary data.</text>
</comment>
<reference evidence="1 2" key="1">
    <citation type="journal article" date="2021" name="Commun. Biol.">
        <title>The genome of Shorea leprosula (Dipterocarpaceae) highlights the ecological relevance of drought in aseasonal tropical rainforests.</title>
        <authorList>
            <person name="Ng K.K.S."/>
            <person name="Kobayashi M.J."/>
            <person name="Fawcett J.A."/>
            <person name="Hatakeyama M."/>
            <person name="Paape T."/>
            <person name="Ng C.H."/>
            <person name="Ang C.C."/>
            <person name="Tnah L.H."/>
            <person name="Lee C.T."/>
            <person name="Nishiyama T."/>
            <person name="Sese J."/>
            <person name="O'Brien M.J."/>
            <person name="Copetti D."/>
            <person name="Mohd Noor M.I."/>
            <person name="Ong R.C."/>
            <person name="Putra M."/>
            <person name="Sireger I.Z."/>
            <person name="Indrioko S."/>
            <person name="Kosugi Y."/>
            <person name="Izuno A."/>
            <person name="Isagi Y."/>
            <person name="Lee S.L."/>
            <person name="Shimizu K.K."/>
        </authorList>
    </citation>
    <scope>NUCLEOTIDE SEQUENCE [LARGE SCALE GENOMIC DNA]</scope>
    <source>
        <strain evidence="1">214</strain>
    </source>
</reference>
<dbReference type="Proteomes" id="UP001054252">
    <property type="component" value="Unassembled WGS sequence"/>
</dbReference>
<dbReference type="AlphaFoldDB" id="A0AAV5L668"/>
<dbReference type="EMBL" id="BPVZ01000095">
    <property type="protein sequence ID" value="GKV32439.1"/>
    <property type="molecule type" value="Genomic_DNA"/>
</dbReference>
<name>A0AAV5L668_9ROSI</name>
<evidence type="ECO:0000313" key="1">
    <source>
        <dbReference type="EMBL" id="GKV32439.1"/>
    </source>
</evidence>
<organism evidence="1 2">
    <name type="scientific">Rubroshorea leprosula</name>
    <dbReference type="NCBI Taxonomy" id="152421"/>
    <lineage>
        <taxon>Eukaryota</taxon>
        <taxon>Viridiplantae</taxon>
        <taxon>Streptophyta</taxon>
        <taxon>Embryophyta</taxon>
        <taxon>Tracheophyta</taxon>
        <taxon>Spermatophyta</taxon>
        <taxon>Magnoliopsida</taxon>
        <taxon>eudicotyledons</taxon>
        <taxon>Gunneridae</taxon>
        <taxon>Pentapetalae</taxon>
        <taxon>rosids</taxon>
        <taxon>malvids</taxon>
        <taxon>Malvales</taxon>
        <taxon>Dipterocarpaceae</taxon>
        <taxon>Rubroshorea</taxon>
    </lineage>
</organism>
<evidence type="ECO:0000313" key="2">
    <source>
        <dbReference type="Proteomes" id="UP001054252"/>
    </source>
</evidence>
<protein>
    <submittedName>
        <fullName evidence="1">Uncharacterized protein</fullName>
    </submittedName>
</protein>